<dbReference type="RefSeq" id="WP_182389632.1">
    <property type="nucleotide sequence ID" value="NZ_JACGCX010000009.1"/>
</dbReference>
<evidence type="ECO:0000256" key="1">
    <source>
        <dbReference type="ARBA" id="ARBA00009075"/>
    </source>
</evidence>
<organism evidence="4 5">
    <name type="scientific">Pseudomonas juntendi</name>
    <dbReference type="NCBI Taxonomy" id="2666183"/>
    <lineage>
        <taxon>Bacteria</taxon>
        <taxon>Pseudomonadati</taxon>
        <taxon>Pseudomonadota</taxon>
        <taxon>Gammaproteobacteria</taxon>
        <taxon>Pseudomonadales</taxon>
        <taxon>Pseudomonadaceae</taxon>
        <taxon>Pseudomonas</taxon>
    </lineage>
</organism>
<dbReference type="AlphaFoldDB" id="A0A7W2KH47"/>
<gene>
    <name evidence="4" type="ORF">H4C80_15010</name>
</gene>
<accession>A0A7W2KH47</accession>
<dbReference type="GO" id="GO:0015288">
    <property type="term" value="F:porin activity"/>
    <property type="evidence" value="ECO:0007669"/>
    <property type="project" value="TreeGrafter"/>
</dbReference>
<protein>
    <submittedName>
        <fullName evidence="4">OprD family porin</fullName>
    </submittedName>
</protein>
<dbReference type="Gene3D" id="2.40.160.10">
    <property type="entry name" value="Porin"/>
    <property type="match status" value="1"/>
</dbReference>
<dbReference type="Pfam" id="PF03573">
    <property type="entry name" value="OprD"/>
    <property type="match status" value="1"/>
</dbReference>
<reference evidence="4 5" key="1">
    <citation type="submission" date="2020-07" db="EMBL/GenBank/DDBJ databases">
        <title>Diversity of carbapenemase encoding genes among Pseudomonas putida group clinical isolates in a tertiary Brazilian hospital.</title>
        <authorList>
            <person name="Alberto-Lei F."/>
            <person name="Nodari C.S."/>
            <person name="Streling A.P."/>
            <person name="Paulino J.T."/>
            <person name="Bessa-Neto F.O."/>
            <person name="Cayo R."/>
            <person name="Gales A.C."/>
        </authorList>
    </citation>
    <scope>NUCLEOTIDE SEQUENCE [LARGE SCALE GENOMIC DNA]</scope>
    <source>
        <strain evidence="4 5">12815</strain>
    </source>
</reference>
<dbReference type="InterPro" id="IPR023614">
    <property type="entry name" value="Porin_dom_sf"/>
</dbReference>
<evidence type="ECO:0000313" key="4">
    <source>
        <dbReference type="EMBL" id="MBA6098431.1"/>
    </source>
</evidence>
<dbReference type="PANTHER" id="PTHR34596:SF2">
    <property type="entry name" value="CHITOPORIN"/>
    <property type="match status" value="1"/>
</dbReference>
<dbReference type="PANTHER" id="PTHR34596">
    <property type="entry name" value="CHITOPORIN"/>
    <property type="match status" value="1"/>
</dbReference>
<keyword evidence="2" id="KW-0813">Transport</keyword>
<evidence type="ECO:0000256" key="3">
    <source>
        <dbReference type="ARBA" id="ARBA00022729"/>
    </source>
</evidence>
<evidence type="ECO:0000313" key="5">
    <source>
        <dbReference type="Proteomes" id="UP000545074"/>
    </source>
</evidence>
<dbReference type="GO" id="GO:0016020">
    <property type="term" value="C:membrane"/>
    <property type="evidence" value="ECO:0007669"/>
    <property type="project" value="InterPro"/>
</dbReference>
<comment type="caution">
    <text evidence="4">The sequence shown here is derived from an EMBL/GenBank/DDBJ whole genome shotgun (WGS) entry which is preliminary data.</text>
</comment>
<sequence>MKIKLGVTAQLSICLCASSLPIQGARADFISDSHAVIDARNMYMNRDLRNSGSPEPMRDWGQGFTLRFNSGFTDGVVGFGVDAIAQMGVKLDAGQRGSSTNLLVLGRDGKAENEWSEAGVTAKMRLGKSQLSVGSLQPNLPVVMYNDTRLLATRYTGAMLTPKDVDNLSLTLGQLTRVNLRDSTDNKDMAYAYNGLSAGDFDFAGGAYTLNKDLSLSYYYARLEDAYAQHFVGLNHTAEIAPGLKLVTDLRYFHSLDEGRAIGGDIDNDFLNGMVTLDTQGHGFSAGWQKLSGDGNFPFLAGADPYSVNLVTHNTFAKQNTRAWQLRYTYNFAAMGVPGLTFMTRYVQGRSIEASGVTDGHEWERDMDIAYVIQSGPLKDLSLRWRNVSFRSGNGLTTDLDENRVILGYQIALW</sequence>
<evidence type="ECO:0000256" key="2">
    <source>
        <dbReference type="ARBA" id="ARBA00022448"/>
    </source>
</evidence>
<dbReference type="InterPro" id="IPR005318">
    <property type="entry name" value="OM_porin_bac"/>
</dbReference>
<proteinExistence type="inferred from homology"/>
<keyword evidence="3" id="KW-0732">Signal</keyword>
<name>A0A7W2KH47_9PSED</name>
<dbReference type="Proteomes" id="UP000545074">
    <property type="component" value="Unassembled WGS sequence"/>
</dbReference>
<dbReference type="EMBL" id="JACGCX010000009">
    <property type="protein sequence ID" value="MBA6098431.1"/>
    <property type="molecule type" value="Genomic_DNA"/>
</dbReference>
<comment type="similarity">
    <text evidence="1">Belongs to the outer membrane porin (Opr) (TC 1.B.25) family.</text>
</comment>